<dbReference type="InterPro" id="IPR029058">
    <property type="entry name" value="AB_hydrolase_fold"/>
</dbReference>
<proteinExistence type="predicted"/>
<feature type="region of interest" description="Disordered" evidence="1">
    <location>
        <begin position="278"/>
        <end position="319"/>
    </location>
</feature>
<protein>
    <recommendedName>
        <fullName evidence="4">Prolyl oligopeptidase</fullName>
    </recommendedName>
</protein>
<dbReference type="SUPFAM" id="SSF53474">
    <property type="entry name" value="alpha/beta-Hydrolases"/>
    <property type="match status" value="1"/>
</dbReference>
<dbReference type="OMA" id="PRPAYLM"/>
<evidence type="ECO:0000313" key="3">
    <source>
        <dbReference type="Proteomes" id="UP000243498"/>
    </source>
</evidence>
<comment type="caution">
    <text evidence="2">The sequence shown here is derived from an EMBL/GenBank/DDBJ whole genome shotgun (WGS) entry which is preliminary data.</text>
</comment>
<name>A0A166YEU5_METRR</name>
<gene>
    <name evidence="2" type="ORF">NOR_07349</name>
</gene>
<dbReference type="Gene3D" id="3.40.50.1820">
    <property type="entry name" value="alpha/beta hydrolase"/>
    <property type="match status" value="2"/>
</dbReference>
<accession>A0A166YEU5</accession>
<dbReference type="OrthoDB" id="10260961at2759"/>
<feature type="compositionally biased region" description="Basic residues" evidence="1">
    <location>
        <begin position="278"/>
        <end position="288"/>
    </location>
</feature>
<sequence length="447" mass="49052">MLPEPALSFTIPSLHDGTNLDCRVFHPVSLAATNIEAPPWRRYAALMAHPYAPMGGCYDDPVLESVAATLLRTGYLVGTFNFRGAGQSAGRTSWTAKPERIDYASMVGFMVHYIHFLDPFAQNSTPGASTDEEASPADTQETPQSVPDTLSTGTPTLLMGGYSYGAMITAQIAPLGRLLEPFVSPRADSNAAQIRLRAQHLAEQQNIILRSMRSAILQVRNPHGAARRSGSVRIGGDEGDRPSRKSHESFFRRSLSLDTEDRFRRGVHDFMAKRKARHPHLHWPRHTRSASSDMTRKESLDAPAAEEAAGEKVNQNGDRAVDGEKLPVIMGLLRPRPAYLLVSPLQGLVTHLATMSLLPSRMRPQHDDAAEQKLVANATLAVFGDNDVFVSAGKLRTWMARLRDRQGSLFTGYEVASAGHFWEEDDVLRLMTERIGAFSAGLMDDGG</sequence>
<feature type="compositionally biased region" description="Polar residues" evidence="1">
    <location>
        <begin position="137"/>
        <end position="152"/>
    </location>
</feature>
<feature type="region of interest" description="Disordered" evidence="1">
    <location>
        <begin position="222"/>
        <end position="250"/>
    </location>
</feature>
<evidence type="ECO:0000256" key="1">
    <source>
        <dbReference type="SAM" id="MobiDB-lite"/>
    </source>
</evidence>
<dbReference type="PANTHER" id="PTHR42103">
    <property type="entry name" value="ALPHA/BETA-HYDROLASES SUPERFAMILY PROTEIN"/>
    <property type="match status" value="1"/>
</dbReference>
<organism evidence="2 3">
    <name type="scientific">Metarhizium rileyi (strain RCEF 4871)</name>
    <name type="common">Nomuraea rileyi</name>
    <dbReference type="NCBI Taxonomy" id="1649241"/>
    <lineage>
        <taxon>Eukaryota</taxon>
        <taxon>Fungi</taxon>
        <taxon>Dikarya</taxon>
        <taxon>Ascomycota</taxon>
        <taxon>Pezizomycotina</taxon>
        <taxon>Sordariomycetes</taxon>
        <taxon>Hypocreomycetidae</taxon>
        <taxon>Hypocreales</taxon>
        <taxon>Clavicipitaceae</taxon>
        <taxon>Metarhizium</taxon>
    </lineage>
</organism>
<evidence type="ECO:0000313" key="2">
    <source>
        <dbReference type="EMBL" id="OAA36829.1"/>
    </source>
</evidence>
<feature type="region of interest" description="Disordered" evidence="1">
    <location>
        <begin position="124"/>
        <end position="152"/>
    </location>
</feature>
<dbReference type="AlphaFoldDB" id="A0A166YEU5"/>
<dbReference type="STRING" id="1081105.A0A166YEU5"/>
<keyword evidence="3" id="KW-1185">Reference proteome</keyword>
<dbReference type="EMBL" id="AZHC01000033">
    <property type="protein sequence ID" value="OAA36829.1"/>
    <property type="molecule type" value="Genomic_DNA"/>
</dbReference>
<feature type="compositionally biased region" description="Basic and acidic residues" evidence="1">
    <location>
        <begin position="235"/>
        <end position="250"/>
    </location>
</feature>
<dbReference type="Proteomes" id="UP000243498">
    <property type="component" value="Unassembled WGS sequence"/>
</dbReference>
<reference evidence="2 3" key="1">
    <citation type="journal article" date="2016" name="Genome Biol. Evol.">
        <title>Divergent and convergent evolution of fungal pathogenicity.</title>
        <authorList>
            <person name="Shang Y."/>
            <person name="Xiao G."/>
            <person name="Zheng P."/>
            <person name="Cen K."/>
            <person name="Zhan S."/>
            <person name="Wang C."/>
        </authorList>
    </citation>
    <scope>NUCLEOTIDE SEQUENCE [LARGE SCALE GENOMIC DNA]</scope>
    <source>
        <strain evidence="2 3">RCEF 4871</strain>
    </source>
</reference>
<evidence type="ECO:0008006" key="4">
    <source>
        <dbReference type="Google" id="ProtNLM"/>
    </source>
</evidence>
<dbReference type="PANTHER" id="PTHR42103:SF2">
    <property type="entry name" value="AB HYDROLASE-1 DOMAIN-CONTAINING PROTEIN"/>
    <property type="match status" value="1"/>
</dbReference>